<protein>
    <submittedName>
        <fullName evidence="3">Uncharacterized protein</fullName>
    </submittedName>
</protein>
<gene>
    <name evidence="3" type="ORF">HK100_011618</name>
</gene>
<feature type="compositionally biased region" description="Polar residues" evidence="1">
    <location>
        <begin position="106"/>
        <end position="115"/>
    </location>
</feature>
<evidence type="ECO:0000256" key="2">
    <source>
        <dbReference type="SAM" id="SignalP"/>
    </source>
</evidence>
<comment type="caution">
    <text evidence="3">The sequence shown here is derived from an EMBL/GenBank/DDBJ whole genome shotgun (WGS) entry which is preliminary data.</text>
</comment>
<organism evidence="3 4">
    <name type="scientific">Physocladia obscura</name>
    <dbReference type="NCBI Taxonomy" id="109957"/>
    <lineage>
        <taxon>Eukaryota</taxon>
        <taxon>Fungi</taxon>
        <taxon>Fungi incertae sedis</taxon>
        <taxon>Chytridiomycota</taxon>
        <taxon>Chytridiomycota incertae sedis</taxon>
        <taxon>Chytridiomycetes</taxon>
        <taxon>Chytridiales</taxon>
        <taxon>Chytriomycetaceae</taxon>
        <taxon>Physocladia</taxon>
    </lineage>
</organism>
<accession>A0AAD5XKP0</accession>
<reference evidence="3" key="1">
    <citation type="submission" date="2020-05" db="EMBL/GenBank/DDBJ databases">
        <title>Phylogenomic resolution of chytrid fungi.</title>
        <authorList>
            <person name="Stajich J.E."/>
            <person name="Amses K."/>
            <person name="Simmons R."/>
            <person name="Seto K."/>
            <person name="Myers J."/>
            <person name="Bonds A."/>
            <person name="Quandt C.A."/>
            <person name="Barry K."/>
            <person name="Liu P."/>
            <person name="Grigoriev I."/>
            <person name="Longcore J.E."/>
            <person name="James T.Y."/>
        </authorList>
    </citation>
    <scope>NUCLEOTIDE SEQUENCE</scope>
    <source>
        <strain evidence="3">JEL0513</strain>
    </source>
</reference>
<feature type="chain" id="PRO_5042095083" evidence="2">
    <location>
        <begin position="20"/>
        <end position="164"/>
    </location>
</feature>
<dbReference type="Proteomes" id="UP001211907">
    <property type="component" value="Unassembled WGS sequence"/>
</dbReference>
<feature type="region of interest" description="Disordered" evidence="1">
    <location>
        <begin position="106"/>
        <end position="129"/>
    </location>
</feature>
<evidence type="ECO:0000313" key="3">
    <source>
        <dbReference type="EMBL" id="KAJ3139414.1"/>
    </source>
</evidence>
<dbReference type="AlphaFoldDB" id="A0AAD5XKP0"/>
<feature type="compositionally biased region" description="Acidic residues" evidence="1">
    <location>
        <begin position="120"/>
        <end position="129"/>
    </location>
</feature>
<keyword evidence="4" id="KW-1185">Reference proteome</keyword>
<dbReference type="EMBL" id="JADGJH010000074">
    <property type="protein sequence ID" value="KAJ3139414.1"/>
    <property type="molecule type" value="Genomic_DNA"/>
</dbReference>
<evidence type="ECO:0000313" key="4">
    <source>
        <dbReference type="Proteomes" id="UP001211907"/>
    </source>
</evidence>
<feature type="signal peptide" evidence="2">
    <location>
        <begin position="1"/>
        <end position="19"/>
    </location>
</feature>
<evidence type="ECO:0000256" key="1">
    <source>
        <dbReference type="SAM" id="MobiDB-lite"/>
    </source>
</evidence>
<keyword evidence="2" id="KW-0732">Signal</keyword>
<sequence length="164" mass="17685">MRIATFILALTANAAITKSNSNSKKNDDGSSNSINSNSGKIISRSSVFTDLFATKDSRFDVRFVSASSTAPAADDTSILTTATFSVSLNSGNGIPTFFRCAIPAKSNSQNSTLQPPRSPDDDDDELASEEELALQHAKRNVWKGLEMLKGLEAHCLYFVIQPSF</sequence>
<name>A0AAD5XKP0_9FUNG</name>
<proteinExistence type="predicted"/>